<keyword evidence="1" id="KW-0472">Membrane</keyword>
<dbReference type="EMBL" id="JAHLOQ010000029">
    <property type="protein sequence ID" value="MBU5336790.1"/>
    <property type="molecule type" value="Genomic_DNA"/>
</dbReference>
<gene>
    <name evidence="2" type="ORF">KQI20_10100</name>
</gene>
<dbReference type="Pfam" id="PF05437">
    <property type="entry name" value="AzlD"/>
    <property type="match status" value="1"/>
</dbReference>
<keyword evidence="1" id="KW-1133">Transmembrane helix</keyword>
<keyword evidence="1" id="KW-0812">Transmembrane</keyword>
<dbReference type="RefSeq" id="WP_216570560.1">
    <property type="nucleotide sequence ID" value="NZ_JAHLOQ010000029.1"/>
</dbReference>
<sequence>MTFNQIVITIALMALGTILTRFLPFILFPANKPTPKYITYLGQILPYSVIALMVVYTLKDVSITTSPWGLPEFIALAYIAVIQIIKRNNLLSMISGTILYMFLVQIVF</sequence>
<dbReference type="InterPro" id="IPR008407">
    <property type="entry name" value="Brnchd-chn_aa_trnsp_AzlD"/>
</dbReference>
<dbReference type="PIRSF" id="PIRSF003203">
    <property type="entry name" value="AzlD"/>
    <property type="match status" value="1"/>
</dbReference>
<protein>
    <submittedName>
        <fullName evidence="2">AzlD domain-containing protein</fullName>
    </submittedName>
</protein>
<feature type="transmembrane region" description="Helical" evidence="1">
    <location>
        <begin position="90"/>
        <end position="107"/>
    </location>
</feature>
<evidence type="ECO:0000313" key="3">
    <source>
        <dbReference type="Proteomes" id="UP001196301"/>
    </source>
</evidence>
<accession>A0ABS6DY68</accession>
<proteinExistence type="predicted"/>
<organism evidence="2 3">
    <name type="scientific">Intestinibacter bartlettii</name>
    <dbReference type="NCBI Taxonomy" id="261299"/>
    <lineage>
        <taxon>Bacteria</taxon>
        <taxon>Bacillati</taxon>
        <taxon>Bacillota</taxon>
        <taxon>Clostridia</taxon>
        <taxon>Peptostreptococcales</taxon>
        <taxon>Peptostreptococcaceae</taxon>
        <taxon>Intestinibacter</taxon>
    </lineage>
</organism>
<comment type="caution">
    <text evidence="2">The sequence shown here is derived from an EMBL/GenBank/DDBJ whole genome shotgun (WGS) entry which is preliminary data.</text>
</comment>
<feature type="transmembrane region" description="Helical" evidence="1">
    <location>
        <begin position="37"/>
        <end position="56"/>
    </location>
</feature>
<reference evidence="2 3" key="1">
    <citation type="submission" date="2021-06" db="EMBL/GenBank/DDBJ databases">
        <authorList>
            <person name="Sun Q."/>
            <person name="Li D."/>
        </authorList>
    </citation>
    <scope>NUCLEOTIDE SEQUENCE [LARGE SCALE GENOMIC DNA]</scope>
    <source>
        <strain evidence="2 3">N19</strain>
    </source>
</reference>
<keyword evidence="3" id="KW-1185">Reference proteome</keyword>
<feature type="transmembrane region" description="Helical" evidence="1">
    <location>
        <begin position="6"/>
        <end position="30"/>
    </location>
</feature>
<dbReference type="Proteomes" id="UP001196301">
    <property type="component" value="Unassembled WGS sequence"/>
</dbReference>
<name>A0ABS6DY68_9FIRM</name>
<evidence type="ECO:0000256" key="1">
    <source>
        <dbReference type="SAM" id="Phobius"/>
    </source>
</evidence>
<evidence type="ECO:0000313" key="2">
    <source>
        <dbReference type="EMBL" id="MBU5336790.1"/>
    </source>
</evidence>